<dbReference type="EMBL" id="FNZH01000006">
    <property type="protein sequence ID" value="SEJ62600.1"/>
    <property type="molecule type" value="Genomic_DNA"/>
</dbReference>
<organism evidence="2 3">
    <name type="scientific">Cyclobacterium xiamenense</name>
    <dbReference type="NCBI Taxonomy" id="1297121"/>
    <lineage>
        <taxon>Bacteria</taxon>
        <taxon>Pseudomonadati</taxon>
        <taxon>Bacteroidota</taxon>
        <taxon>Cytophagia</taxon>
        <taxon>Cytophagales</taxon>
        <taxon>Cyclobacteriaceae</taxon>
        <taxon>Cyclobacterium</taxon>
    </lineage>
</organism>
<keyword evidence="1" id="KW-0472">Membrane</keyword>
<proteinExistence type="predicted"/>
<keyword evidence="1" id="KW-0812">Transmembrane</keyword>
<keyword evidence="3" id="KW-1185">Reference proteome</keyword>
<gene>
    <name evidence="2" type="ORF">SAMN05192553_106157</name>
</gene>
<accession>A0A1H7AL52</accession>
<dbReference type="Proteomes" id="UP000199403">
    <property type="component" value="Unassembled WGS sequence"/>
</dbReference>
<protein>
    <submittedName>
        <fullName evidence="2">Uncharacterized protein</fullName>
    </submittedName>
</protein>
<keyword evidence="1" id="KW-1133">Transmembrane helix</keyword>
<evidence type="ECO:0000313" key="2">
    <source>
        <dbReference type="EMBL" id="SEJ62600.1"/>
    </source>
</evidence>
<sequence length="165" mass="18669">MVPIDPVSTGISLLAICAFIFPILRACIRQKAQRALQRAAFLNEAKTRDLHLSQTDFWRGQYGIGLDTANQTVVYYNTSSEPTIQCISLPDIREVRFHKTSHLTGRGRSREEIVDRLEIHLLGEPAVFPCFSLVFFDGDKHSDLCGEWPLAKKWEQLLRNAIAGI</sequence>
<dbReference type="AlphaFoldDB" id="A0A1H7AL52"/>
<evidence type="ECO:0000256" key="1">
    <source>
        <dbReference type="SAM" id="Phobius"/>
    </source>
</evidence>
<dbReference type="RefSeq" id="WP_092177282.1">
    <property type="nucleotide sequence ID" value="NZ_FNZH01000006.1"/>
</dbReference>
<evidence type="ECO:0000313" key="3">
    <source>
        <dbReference type="Proteomes" id="UP000199403"/>
    </source>
</evidence>
<dbReference type="OrthoDB" id="840309at2"/>
<feature type="transmembrane region" description="Helical" evidence="1">
    <location>
        <begin position="6"/>
        <end position="28"/>
    </location>
</feature>
<name>A0A1H7AL52_9BACT</name>
<reference evidence="3" key="1">
    <citation type="submission" date="2016-10" db="EMBL/GenBank/DDBJ databases">
        <authorList>
            <person name="Varghese N."/>
            <person name="Submissions S."/>
        </authorList>
    </citation>
    <scope>NUCLEOTIDE SEQUENCE [LARGE SCALE GENOMIC DNA]</scope>
    <source>
        <strain evidence="3">IBRC-M 10761</strain>
    </source>
</reference>